<feature type="domain" description="HTH gntR-type" evidence="6">
    <location>
        <begin position="19"/>
        <end position="87"/>
    </location>
</feature>
<dbReference type="GO" id="GO:0003700">
    <property type="term" value="F:DNA-binding transcription factor activity"/>
    <property type="evidence" value="ECO:0007669"/>
    <property type="project" value="InterPro"/>
</dbReference>
<dbReference type="OrthoDB" id="9808770at2"/>
<keyword evidence="4" id="KW-0238">DNA-binding</keyword>
<dbReference type="Pfam" id="PF00392">
    <property type="entry name" value="GntR"/>
    <property type="match status" value="1"/>
</dbReference>
<dbReference type="CDD" id="cd00609">
    <property type="entry name" value="AAT_like"/>
    <property type="match status" value="1"/>
</dbReference>
<keyword evidence="3" id="KW-0805">Transcription regulation</keyword>
<dbReference type="RefSeq" id="WP_038013907.1">
    <property type="nucleotide sequence ID" value="NZ_FNBW01000002.1"/>
</dbReference>
<dbReference type="Proteomes" id="UP000198615">
    <property type="component" value="Unassembled WGS sequence"/>
</dbReference>
<dbReference type="InterPro" id="IPR036390">
    <property type="entry name" value="WH_DNA-bd_sf"/>
</dbReference>
<dbReference type="GO" id="GO:0003677">
    <property type="term" value="F:DNA binding"/>
    <property type="evidence" value="ECO:0007669"/>
    <property type="project" value="UniProtKB-KW"/>
</dbReference>
<dbReference type="InterPro" id="IPR036388">
    <property type="entry name" value="WH-like_DNA-bd_sf"/>
</dbReference>
<protein>
    <submittedName>
        <fullName evidence="7">GntR family transcriptional regulator / MocR family aminotransferase</fullName>
    </submittedName>
</protein>
<evidence type="ECO:0000256" key="5">
    <source>
        <dbReference type="ARBA" id="ARBA00023163"/>
    </source>
</evidence>
<evidence type="ECO:0000256" key="4">
    <source>
        <dbReference type="ARBA" id="ARBA00023125"/>
    </source>
</evidence>
<dbReference type="PROSITE" id="PS50949">
    <property type="entry name" value="HTH_GNTR"/>
    <property type="match status" value="1"/>
</dbReference>
<evidence type="ECO:0000313" key="8">
    <source>
        <dbReference type="Proteomes" id="UP000198615"/>
    </source>
</evidence>
<dbReference type="SUPFAM" id="SSF46785">
    <property type="entry name" value="Winged helix' DNA-binding domain"/>
    <property type="match status" value="1"/>
</dbReference>
<gene>
    <name evidence="7" type="ORF">SAMN05660686_00884</name>
</gene>
<dbReference type="SUPFAM" id="SSF53383">
    <property type="entry name" value="PLP-dependent transferases"/>
    <property type="match status" value="1"/>
</dbReference>
<comment type="caution">
    <text evidence="7">The sequence shown here is derived from an EMBL/GenBank/DDBJ whole genome shotgun (WGS) entry which is preliminary data.</text>
</comment>
<dbReference type="InterPro" id="IPR000524">
    <property type="entry name" value="Tscrpt_reg_HTH_GntR"/>
</dbReference>
<name>A0A8G2BF35_9PROT</name>
<dbReference type="InterPro" id="IPR015421">
    <property type="entry name" value="PyrdxlP-dep_Trfase_major"/>
</dbReference>
<dbReference type="PRINTS" id="PR00035">
    <property type="entry name" value="HTHGNTR"/>
</dbReference>
<keyword evidence="2" id="KW-0663">Pyridoxal phosphate</keyword>
<comment type="similarity">
    <text evidence="1">In the C-terminal section; belongs to the class-I pyridoxal-phosphate-dependent aminotransferase family.</text>
</comment>
<sequence length="496" mass="53252">MADALPVWGVFQPDRGDPTPLQEQIAGFFRRSIAEGRLAPGARLPSSRQLAEQLVVARNTVSLAYERLTAEGYVVGRRGGGTRVAHDLPDLKPPVPAQPAPAVPQAPVRLSGAAQKMMAERVGIGAVDGPLQPGRPGLDAFPGRIWARLAGRFWRETPATAFGYGDPAGFIDLRLAISRYLGAFRGLIVDPDALIVTSGAQQAIDLISRALLDPDDTAVIEEPCYPGLRGPMVATGARLVTVPVDADGLDVARARSLAPDARLVTVTPTHQFPLGVTLSLSRRRALVDWAMGDLASGGGPFVLEDDYDGEFRYAGKPVPPLKALDGADRVLYVGTVSKALAPSLRIGFIAAPQRLVDPLVRLRGHFDRQPALDTQAVLARFLDEGHMAGHLRRMRTLYRERRDALADALEAVLDSRFTVERPETGINLVVSLEGGPEDRAVVEKAMALGVRPAPISTYFRDPTRRNGLLVGFASLPRARARWAAGCVKAAIDAART</sequence>
<evidence type="ECO:0000256" key="2">
    <source>
        <dbReference type="ARBA" id="ARBA00022898"/>
    </source>
</evidence>
<proteinExistence type="inferred from homology"/>
<evidence type="ECO:0000313" key="7">
    <source>
        <dbReference type="EMBL" id="SDF28305.1"/>
    </source>
</evidence>
<evidence type="ECO:0000256" key="3">
    <source>
        <dbReference type="ARBA" id="ARBA00023015"/>
    </source>
</evidence>
<dbReference type="InterPro" id="IPR051446">
    <property type="entry name" value="HTH_trans_reg/aminotransferase"/>
</dbReference>
<dbReference type="InterPro" id="IPR015424">
    <property type="entry name" value="PyrdxlP-dep_Trfase"/>
</dbReference>
<keyword evidence="8" id="KW-1185">Reference proteome</keyword>
<dbReference type="PANTHER" id="PTHR46577">
    <property type="entry name" value="HTH-TYPE TRANSCRIPTIONAL REGULATORY PROTEIN GABR"/>
    <property type="match status" value="1"/>
</dbReference>
<reference evidence="7 8" key="1">
    <citation type="submission" date="2016-10" db="EMBL/GenBank/DDBJ databases">
        <authorList>
            <person name="Varghese N."/>
            <person name="Submissions S."/>
        </authorList>
    </citation>
    <scope>NUCLEOTIDE SEQUENCE [LARGE SCALE GENOMIC DNA]</scope>
    <source>
        <strain evidence="7 8">DSM 18839</strain>
    </source>
</reference>
<dbReference type="InterPro" id="IPR004839">
    <property type="entry name" value="Aminotransferase_I/II_large"/>
</dbReference>
<dbReference type="CDD" id="cd07377">
    <property type="entry name" value="WHTH_GntR"/>
    <property type="match status" value="1"/>
</dbReference>
<dbReference type="AlphaFoldDB" id="A0A8G2BF35"/>
<dbReference type="GO" id="GO:0030170">
    <property type="term" value="F:pyridoxal phosphate binding"/>
    <property type="evidence" value="ECO:0007669"/>
    <property type="project" value="InterPro"/>
</dbReference>
<dbReference type="SMART" id="SM00345">
    <property type="entry name" value="HTH_GNTR"/>
    <property type="match status" value="1"/>
</dbReference>
<organism evidence="7 8">
    <name type="scientific">Thalassobaculum litoreum DSM 18839</name>
    <dbReference type="NCBI Taxonomy" id="1123362"/>
    <lineage>
        <taxon>Bacteria</taxon>
        <taxon>Pseudomonadati</taxon>
        <taxon>Pseudomonadota</taxon>
        <taxon>Alphaproteobacteria</taxon>
        <taxon>Rhodospirillales</taxon>
        <taxon>Thalassobaculaceae</taxon>
        <taxon>Thalassobaculum</taxon>
    </lineage>
</organism>
<dbReference type="Pfam" id="PF00155">
    <property type="entry name" value="Aminotran_1_2"/>
    <property type="match status" value="1"/>
</dbReference>
<accession>A0A8G2BF35</accession>
<dbReference type="Gene3D" id="1.10.10.10">
    <property type="entry name" value="Winged helix-like DNA-binding domain superfamily/Winged helix DNA-binding domain"/>
    <property type="match status" value="1"/>
</dbReference>
<keyword evidence="5" id="KW-0804">Transcription</keyword>
<keyword evidence="7" id="KW-0032">Aminotransferase</keyword>
<evidence type="ECO:0000256" key="1">
    <source>
        <dbReference type="ARBA" id="ARBA00005384"/>
    </source>
</evidence>
<keyword evidence="7" id="KW-0808">Transferase</keyword>
<dbReference type="GO" id="GO:0008483">
    <property type="term" value="F:transaminase activity"/>
    <property type="evidence" value="ECO:0007669"/>
    <property type="project" value="UniProtKB-KW"/>
</dbReference>
<dbReference type="Gene3D" id="3.40.640.10">
    <property type="entry name" value="Type I PLP-dependent aspartate aminotransferase-like (Major domain)"/>
    <property type="match status" value="1"/>
</dbReference>
<evidence type="ECO:0000259" key="6">
    <source>
        <dbReference type="PROSITE" id="PS50949"/>
    </source>
</evidence>
<dbReference type="PANTHER" id="PTHR46577:SF1">
    <property type="entry name" value="HTH-TYPE TRANSCRIPTIONAL REGULATORY PROTEIN GABR"/>
    <property type="match status" value="1"/>
</dbReference>
<dbReference type="EMBL" id="FNBW01000002">
    <property type="protein sequence ID" value="SDF28305.1"/>
    <property type="molecule type" value="Genomic_DNA"/>
</dbReference>